<name>A0AAV2VIT6_9VIBR</name>
<dbReference type="Proteomes" id="UP000018211">
    <property type="component" value="Unassembled WGS sequence"/>
</dbReference>
<gene>
    <name evidence="1" type="ORF">VIBNISOn1_1160100</name>
</gene>
<evidence type="ECO:0000313" key="2">
    <source>
        <dbReference type="Proteomes" id="UP000018211"/>
    </source>
</evidence>
<comment type="caution">
    <text evidence="1">The sequence shown here is derived from an EMBL/GenBank/DDBJ whole genome shotgun (WGS) entry which is preliminary data.</text>
</comment>
<organism evidence="1 2">
    <name type="scientific">Vibrio nigripulchritudo SOn1</name>
    <dbReference type="NCBI Taxonomy" id="1238450"/>
    <lineage>
        <taxon>Bacteria</taxon>
        <taxon>Pseudomonadati</taxon>
        <taxon>Pseudomonadota</taxon>
        <taxon>Gammaproteobacteria</taxon>
        <taxon>Vibrionales</taxon>
        <taxon>Vibrionaceae</taxon>
        <taxon>Vibrio</taxon>
    </lineage>
</organism>
<sequence length="205" mass="23183">MVDRVGMKYIISLFLISVSFSGFSESNNSLQTVPLEELSQKEGSWSSDKPKCKNMYVIPGSSVQLSVCAGWGMTTTFERDGKVLLTETDFGDADFYQPHFVKTRKYDLLVAEIGADLPWGVRIYNLKNGDVQYLDTLDIYPGDDYTYDSTDVVDIIQFTDLGERVKISFTGPHYWLDEKGIGHDIAKDAYYYELTADSIVKVENE</sequence>
<accession>A0AAV2VIT6</accession>
<dbReference type="AlphaFoldDB" id="A0AAV2VIT6"/>
<proteinExistence type="predicted"/>
<reference evidence="1 2" key="1">
    <citation type="journal article" date="2013" name="ISME J.">
        <title>Comparative genomics of pathogenic lineages of Vibrio nigripulchritudo identifies virulence-associated traits.</title>
        <authorList>
            <person name="Goudenege D."/>
            <person name="Labreuche Y."/>
            <person name="Krin E."/>
            <person name="Ansquer D."/>
            <person name="Mangenot S."/>
            <person name="Calteau A."/>
            <person name="Medigue C."/>
            <person name="Mazel D."/>
            <person name="Polz M.F."/>
            <person name="Le Roux F."/>
        </authorList>
    </citation>
    <scope>NUCLEOTIDE SEQUENCE [LARGE SCALE GENOMIC DNA]</scope>
    <source>
        <strain evidence="1 2">SOn1</strain>
    </source>
</reference>
<evidence type="ECO:0000313" key="1">
    <source>
        <dbReference type="EMBL" id="CCO44592.1"/>
    </source>
</evidence>
<dbReference type="EMBL" id="CAOF01000020">
    <property type="protein sequence ID" value="CCO44592.1"/>
    <property type="molecule type" value="Genomic_DNA"/>
</dbReference>
<protein>
    <submittedName>
        <fullName evidence="1">Uncharacterized protein</fullName>
    </submittedName>
</protein>